<organism evidence="2 3">
    <name type="scientific">Trichinella patagoniensis</name>
    <dbReference type="NCBI Taxonomy" id="990121"/>
    <lineage>
        <taxon>Eukaryota</taxon>
        <taxon>Metazoa</taxon>
        <taxon>Ecdysozoa</taxon>
        <taxon>Nematoda</taxon>
        <taxon>Enoplea</taxon>
        <taxon>Dorylaimia</taxon>
        <taxon>Trichinellida</taxon>
        <taxon>Trichinellidae</taxon>
        <taxon>Trichinella</taxon>
    </lineage>
</organism>
<feature type="non-terminal residue" evidence="2">
    <location>
        <position position="235"/>
    </location>
</feature>
<dbReference type="STRING" id="990121.A0A0V0Z7J0"/>
<feature type="non-terminal residue" evidence="2">
    <location>
        <position position="1"/>
    </location>
</feature>
<evidence type="ECO:0000313" key="2">
    <source>
        <dbReference type="EMBL" id="KRY08291.1"/>
    </source>
</evidence>
<accession>A0A0V0Z7J0</accession>
<evidence type="ECO:0000256" key="1">
    <source>
        <dbReference type="SAM" id="MobiDB-lite"/>
    </source>
</evidence>
<evidence type="ECO:0000313" key="3">
    <source>
        <dbReference type="Proteomes" id="UP000054783"/>
    </source>
</evidence>
<dbReference type="AlphaFoldDB" id="A0A0V0Z7J0"/>
<gene>
    <name evidence="2" type="primary">SCAND3</name>
    <name evidence="2" type="ORF">T12_16264</name>
</gene>
<name>A0A0V0Z7J0_9BILA</name>
<protein>
    <submittedName>
        <fullName evidence="2">SCAN domain-containing protein 3</fullName>
    </submittedName>
</protein>
<comment type="caution">
    <text evidence="2">The sequence shown here is derived from an EMBL/GenBank/DDBJ whole genome shotgun (WGS) entry which is preliminary data.</text>
</comment>
<dbReference type="EMBL" id="JYDQ01000345">
    <property type="protein sequence ID" value="KRY08291.1"/>
    <property type="molecule type" value="Genomic_DNA"/>
</dbReference>
<proteinExistence type="predicted"/>
<keyword evidence="3" id="KW-1185">Reference proteome</keyword>
<feature type="region of interest" description="Disordered" evidence="1">
    <location>
        <begin position="1"/>
        <end position="20"/>
    </location>
</feature>
<reference evidence="2 3" key="1">
    <citation type="submission" date="2015-01" db="EMBL/GenBank/DDBJ databases">
        <title>Evolution of Trichinella species and genotypes.</title>
        <authorList>
            <person name="Korhonen P.K."/>
            <person name="Edoardo P."/>
            <person name="Giuseppe L.R."/>
            <person name="Gasser R.B."/>
        </authorList>
    </citation>
    <scope>NUCLEOTIDE SEQUENCE [LARGE SCALE GENOMIC DNA]</scope>
    <source>
        <strain evidence="2">ISS2496</strain>
    </source>
</reference>
<dbReference type="Proteomes" id="UP000054783">
    <property type="component" value="Unassembled WGS sequence"/>
</dbReference>
<feature type="compositionally biased region" description="Basic and acidic residues" evidence="1">
    <location>
        <begin position="7"/>
        <end position="20"/>
    </location>
</feature>
<sequence length="235" mass="27270">LATEQEQNLKEEEMRRASEDWSKYRKTFRQRKVKARALIRQMQRVQEDQPTGADDASLAGKSARIGNGKLPELRLQQFSGEVLEAALNFAYPLSCLFSRDFVISVDFRLSEITSIQVCLATHNREHNGFITFRTAVVAYRLVNELRKLVRSDYLYDRLEKEEVKYIKYGFVAIEKNGVEVPQCVVCLDTLSNDAIRPTRLQRHLHHCHSELSKKPVEYFCAKRDSLSQMRLDKKG</sequence>